<keyword evidence="2" id="KW-0378">Hydrolase</keyword>
<dbReference type="Gene3D" id="3.20.20.140">
    <property type="entry name" value="Metal-dependent hydrolases"/>
    <property type="match status" value="1"/>
</dbReference>
<evidence type="ECO:0000313" key="3">
    <source>
        <dbReference type="Proteomes" id="UP000477722"/>
    </source>
</evidence>
<protein>
    <submittedName>
        <fullName evidence="2">Amidohydrolase</fullName>
    </submittedName>
</protein>
<keyword evidence="3" id="KW-1185">Reference proteome</keyword>
<dbReference type="GO" id="GO:0016810">
    <property type="term" value="F:hydrolase activity, acting on carbon-nitrogen (but not peptide) bonds"/>
    <property type="evidence" value="ECO:0007669"/>
    <property type="project" value="InterPro"/>
</dbReference>
<dbReference type="CDD" id="cd01300">
    <property type="entry name" value="YtcJ_like"/>
    <property type="match status" value="1"/>
</dbReference>
<dbReference type="SUPFAM" id="SSF51338">
    <property type="entry name" value="Composite domain of metallo-dependent hydrolases"/>
    <property type="match status" value="1"/>
</dbReference>
<evidence type="ECO:0000313" key="2">
    <source>
        <dbReference type="EMBL" id="NGO73768.1"/>
    </source>
</evidence>
<dbReference type="Proteomes" id="UP000477722">
    <property type="component" value="Unassembled WGS sequence"/>
</dbReference>
<dbReference type="InterPro" id="IPR011059">
    <property type="entry name" value="Metal-dep_hydrolase_composite"/>
</dbReference>
<feature type="domain" description="Amidohydrolase 3" evidence="1">
    <location>
        <begin position="53"/>
        <end position="563"/>
    </location>
</feature>
<dbReference type="Gene3D" id="2.30.40.10">
    <property type="entry name" value="Urease, subunit C, domain 1"/>
    <property type="match status" value="1"/>
</dbReference>
<evidence type="ECO:0000259" key="1">
    <source>
        <dbReference type="Pfam" id="PF07969"/>
    </source>
</evidence>
<reference evidence="2 3" key="1">
    <citation type="submission" date="2020-02" db="EMBL/GenBank/DDBJ databases">
        <title>Whole-genome analyses of novel actinobacteria.</title>
        <authorList>
            <person name="Sahin N."/>
            <person name="Tatar D."/>
        </authorList>
    </citation>
    <scope>NUCLEOTIDE SEQUENCE [LARGE SCALE GENOMIC DNA]</scope>
    <source>
        <strain evidence="2 3">SB3404</strain>
    </source>
</reference>
<gene>
    <name evidence="2" type="ORF">G5C65_36725</name>
</gene>
<dbReference type="InterPro" id="IPR013108">
    <property type="entry name" value="Amidohydro_3"/>
</dbReference>
<dbReference type="Pfam" id="PF07969">
    <property type="entry name" value="Amidohydro_3"/>
    <property type="match status" value="1"/>
</dbReference>
<organism evidence="2 3">
    <name type="scientific">Streptomyces boncukensis</name>
    <dbReference type="NCBI Taxonomy" id="2711219"/>
    <lineage>
        <taxon>Bacteria</taxon>
        <taxon>Bacillati</taxon>
        <taxon>Actinomycetota</taxon>
        <taxon>Actinomycetes</taxon>
        <taxon>Kitasatosporales</taxon>
        <taxon>Streptomycetaceae</taxon>
        <taxon>Streptomyces</taxon>
    </lineage>
</organism>
<dbReference type="SUPFAM" id="SSF51556">
    <property type="entry name" value="Metallo-dependent hydrolases"/>
    <property type="match status" value="1"/>
</dbReference>
<dbReference type="AlphaFoldDB" id="A0A6G4X8R2"/>
<dbReference type="InterPro" id="IPR032466">
    <property type="entry name" value="Metal_Hydrolase"/>
</dbReference>
<dbReference type="EMBL" id="JAAKZZ010000889">
    <property type="protein sequence ID" value="NGO73768.1"/>
    <property type="molecule type" value="Genomic_DNA"/>
</dbReference>
<dbReference type="RefSeq" id="WP_165303369.1">
    <property type="nucleotide sequence ID" value="NZ_JAAKZZ010000889.1"/>
</dbReference>
<proteinExistence type="predicted"/>
<dbReference type="InterPro" id="IPR033932">
    <property type="entry name" value="YtcJ-like"/>
</dbReference>
<sequence>MSATPPTLILTGGQVLTVDQDFTVAEGVAVRGRDIIAVGTDAQMRALAGPRTRTVELDGRTVLPGINDSHLHGAAYGMTKPPFALDVAHPAVGSIADIAVAVQRTARAARPGEWIVGLGWDSGYLAECLADPRRFPHRRDLDAVAPHHPVCLTDFSAHMVWANTEALRRCGIDAGTVPPPGGVIDTDPGGEPTGILREAAQRLVQDALPTPTIARRRQAILGVVRELHARGITSYTEPGLGPGGTGTLFSGLSTDNWTAYAGLVAAGELHARVSVLLLPAPMGGSADDLRKGLEELRRPESADPRLLNAIGVKIFGDGVPPNRTAWMSEPYPEGGHGALCVHGDTPALQVGELREMIRIAHEAGFQLGVHVTGDRAIDTVVDAFTAAHTAAPRPDARHYVIHGDFITPGSLAKLAEHGYGVNMNPAVKWTISDLMDEVVGPERSAYQWPTRSAVEAGVRVCASSDAPITEPDWRQGVASMMLRESKASGRPSGPEQCVPLADALRAYTATAAWQDFADDWKGTVEPGKAADLCVLDRPLLDRDPHDITDAQVDLTVFDGRVVHER</sequence>
<name>A0A6G4X8R2_9ACTN</name>
<dbReference type="Gene3D" id="3.10.310.70">
    <property type="match status" value="1"/>
</dbReference>
<comment type="caution">
    <text evidence="2">The sequence shown here is derived from an EMBL/GenBank/DDBJ whole genome shotgun (WGS) entry which is preliminary data.</text>
</comment>
<dbReference type="PANTHER" id="PTHR22642:SF2">
    <property type="entry name" value="PROTEIN LONG AFTER FAR-RED 3"/>
    <property type="match status" value="1"/>
</dbReference>
<accession>A0A6G4X8R2</accession>
<dbReference type="PANTHER" id="PTHR22642">
    <property type="entry name" value="IMIDAZOLONEPROPIONASE"/>
    <property type="match status" value="1"/>
</dbReference>